<feature type="transmembrane region" description="Helical" evidence="1">
    <location>
        <begin position="61"/>
        <end position="83"/>
    </location>
</feature>
<sequence length="144" mass="15219">MTERVRADQTALWSSAVATVITLSIGDGRFDWLCLALGTAQALQMAAFYRPVPREAGDRWGRWAAAGAFGAVGGLIAVMTLGWPVQTVVGTPSNCAALSEISAIAVHNCSGFAAYRWLGLVWATSAAGLAFWHWRAVAPKEAAP</sequence>
<gene>
    <name evidence="2" type="ORF">RM780_10340</name>
</gene>
<dbReference type="RefSeq" id="WP_311630305.1">
    <property type="nucleotide sequence ID" value="NZ_JAVREN010000011.1"/>
</dbReference>
<name>A0ABU2L708_9ACTN</name>
<accession>A0ABU2L708</accession>
<reference evidence="3" key="1">
    <citation type="submission" date="2023-07" db="EMBL/GenBank/DDBJ databases">
        <title>30 novel species of actinomycetes from the DSMZ collection.</title>
        <authorList>
            <person name="Nouioui I."/>
        </authorList>
    </citation>
    <scope>NUCLEOTIDE SEQUENCE [LARGE SCALE GENOMIC DNA]</scope>
    <source>
        <strain evidence="3">DSM 44917</strain>
    </source>
</reference>
<keyword evidence="1" id="KW-0472">Membrane</keyword>
<evidence type="ECO:0000313" key="3">
    <source>
        <dbReference type="Proteomes" id="UP001183388"/>
    </source>
</evidence>
<protein>
    <submittedName>
        <fullName evidence="2">Uncharacterized protein</fullName>
    </submittedName>
</protein>
<keyword evidence="1" id="KW-1133">Transmembrane helix</keyword>
<dbReference type="EMBL" id="JAVREN010000011">
    <property type="protein sequence ID" value="MDT0307360.1"/>
    <property type="molecule type" value="Genomic_DNA"/>
</dbReference>
<organism evidence="2 3">
    <name type="scientific">Streptomyces boetiae</name>
    <dbReference type="NCBI Taxonomy" id="3075541"/>
    <lineage>
        <taxon>Bacteria</taxon>
        <taxon>Bacillati</taxon>
        <taxon>Actinomycetota</taxon>
        <taxon>Actinomycetes</taxon>
        <taxon>Kitasatosporales</taxon>
        <taxon>Streptomycetaceae</taxon>
        <taxon>Streptomyces</taxon>
    </lineage>
</organism>
<feature type="transmembrane region" description="Helical" evidence="1">
    <location>
        <begin position="114"/>
        <end position="134"/>
    </location>
</feature>
<evidence type="ECO:0000313" key="2">
    <source>
        <dbReference type="EMBL" id="MDT0307360.1"/>
    </source>
</evidence>
<comment type="caution">
    <text evidence="2">The sequence shown here is derived from an EMBL/GenBank/DDBJ whole genome shotgun (WGS) entry which is preliminary data.</text>
</comment>
<keyword evidence="1" id="KW-0812">Transmembrane</keyword>
<keyword evidence="3" id="KW-1185">Reference proteome</keyword>
<dbReference type="Proteomes" id="UP001183388">
    <property type="component" value="Unassembled WGS sequence"/>
</dbReference>
<proteinExistence type="predicted"/>
<evidence type="ECO:0000256" key="1">
    <source>
        <dbReference type="SAM" id="Phobius"/>
    </source>
</evidence>